<feature type="non-terminal residue" evidence="1">
    <location>
        <position position="351"/>
    </location>
</feature>
<evidence type="ECO:0000313" key="1">
    <source>
        <dbReference type="EMBL" id="CAH3115008.1"/>
    </source>
</evidence>
<evidence type="ECO:0000313" key="2">
    <source>
        <dbReference type="Proteomes" id="UP001159428"/>
    </source>
</evidence>
<feature type="non-terminal residue" evidence="1">
    <location>
        <position position="1"/>
    </location>
</feature>
<dbReference type="EMBL" id="CALNXJ010000014">
    <property type="protein sequence ID" value="CAH3115008.1"/>
    <property type="molecule type" value="Genomic_DNA"/>
</dbReference>
<organism evidence="1 2">
    <name type="scientific">Pocillopora meandrina</name>
    <dbReference type="NCBI Taxonomy" id="46732"/>
    <lineage>
        <taxon>Eukaryota</taxon>
        <taxon>Metazoa</taxon>
        <taxon>Cnidaria</taxon>
        <taxon>Anthozoa</taxon>
        <taxon>Hexacorallia</taxon>
        <taxon>Scleractinia</taxon>
        <taxon>Astrocoeniina</taxon>
        <taxon>Pocilloporidae</taxon>
        <taxon>Pocillopora</taxon>
    </lineage>
</organism>
<dbReference type="AlphaFoldDB" id="A0AAU9WF86"/>
<protein>
    <submittedName>
        <fullName evidence="1">Uncharacterized protein</fullName>
    </submittedName>
</protein>
<gene>
    <name evidence="1" type="ORF">PMEA_00005802</name>
</gene>
<sequence>VEKRKASKRKYIRKKHAQTVNPKRLKLSEVDKVEKRKASKRECIRKKRTQAVNPKRLKLSEVDKVEKRKASKRECIQKKRAQTVNPKRLIIRSRQSRKADVNSTVHTLPRLVSESQTIPIKLKRKLTYKHYYQFQNVRPKKLENICLADFVAWLNCVKDNESDTVYGDKFDIGSDDFMPEAFYDVNTNDDDPYNMDEQQILCNRQNYEYHSEILDKAMADFDNDHLENMIYDSVAPNAQHINEQDSSTKQKPSELFGCFDPGNNKQHSQYDLHDDIGIFPRFGDISDDLKKQMKDKIPNDPTKTMGLYSLTSIATNAKYDLTTNVDVTDGLTNGAECVIKTLTTGWKTLAD</sequence>
<reference evidence="1 2" key="1">
    <citation type="submission" date="2022-05" db="EMBL/GenBank/DDBJ databases">
        <authorList>
            <consortium name="Genoscope - CEA"/>
            <person name="William W."/>
        </authorList>
    </citation>
    <scope>NUCLEOTIDE SEQUENCE [LARGE SCALE GENOMIC DNA]</scope>
</reference>
<comment type="caution">
    <text evidence="1">The sequence shown here is derived from an EMBL/GenBank/DDBJ whole genome shotgun (WGS) entry which is preliminary data.</text>
</comment>
<accession>A0AAU9WF86</accession>
<name>A0AAU9WF86_9CNID</name>
<keyword evidence="2" id="KW-1185">Reference proteome</keyword>
<proteinExistence type="predicted"/>
<dbReference type="Proteomes" id="UP001159428">
    <property type="component" value="Unassembled WGS sequence"/>
</dbReference>